<evidence type="ECO:0000313" key="2">
    <source>
        <dbReference type="Proteomes" id="UP000799441"/>
    </source>
</evidence>
<dbReference type="EMBL" id="MU003767">
    <property type="protein sequence ID" value="KAF2725557.1"/>
    <property type="molecule type" value="Genomic_DNA"/>
</dbReference>
<organism evidence="1 2">
    <name type="scientific">Polychaeton citri CBS 116435</name>
    <dbReference type="NCBI Taxonomy" id="1314669"/>
    <lineage>
        <taxon>Eukaryota</taxon>
        <taxon>Fungi</taxon>
        <taxon>Dikarya</taxon>
        <taxon>Ascomycota</taxon>
        <taxon>Pezizomycotina</taxon>
        <taxon>Dothideomycetes</taxon>
        <taxon>Dothideomycetidae</taxon>
        <taxon>Capnodiales</taxon>
        <taxon>Capnodiaceae</taxon>
        <taxon>Polychaeton</taxon>
    </lineage>
</organism>
<accession>A0A9P4QIV7</accession>
<evidence type="ECO:0000313" key="1">
    <source>
        <dbReference type="EMBL" id="KAF2725557.1"/>
    </source>
</evidence>
<name>A0A9P4QIV7_9PEZI</name>
<keyword evidence="2" id="KW-1185">Reference proteome</keyword>
<sequence>MIANRLPILAAVAGFAASESLYKRQDSSNSTCLSYGIDFVDGGNYFINSLSTADFTAVSQFDGCNDDDASILLVEQSTEDEWECTSVPAVPDGVSQLSTCPLEKDQMNSGDWSLLIIGNNGDGNPFAYERDFYLTVAPQQTTTVTPTVTFTATSTPVVNATTTSELDYTSTVNNTLTITEPATTDFVTIVPSEVTTTETDTVWATITRWTATQTVITKTVTPACIVPPRPYWNDPWASITPTLIPLPTGLIIKRGEARAVDYNQAKSRLDRHRAKRAAILSPNVARDIAKRSADAPTLTSTASIAVNTTTTVTADTSTNFFTVYSSNTIYSTLPPITVKYGTEFDTITAPTPTDTVHTAVWSPTVVTETLFLSWTLTTKTTPAALASSCKAEGGHFGRF</sequence>
<reference evidence="1" key="1">
    <citation type="journal article" date="2020" name="Stud. Mycol.">
        <title>101 Dothideomycetes genomes: a test case for predicting lifestyles and emergence of pathogens.</title>
        <authorList>
            <person name="Haridas S."/>
            <person name="Albert R."/>
            <person name="Binder M."/>
            <person name="Bloem J."/>
            <person name="Labutti K."/>
            <person name="Salamov A."/>
            <person name="Andreopoulos B."/>
            <person name="Baker S."/>
            <person name="Barry K."/>
            <person name="Bills G."/>
            <person name="Bluhm B."/>
            <person name="Cannon C."/>
            <person name="Castanera R."/>
            <person name="Culley D."/>
            <person name="Daum C."/>
            <person name="Ezra D."/>
            <person name="Gonzalez J."/>
            <person name="Henrissat B."/>
            <person name="Kuo A."/>
            <person name="Liang C."/>
            <person name="Lipzen A."/>
            <person name="Lutzoni F."/>
            <person name="Magnuson J."/>
            <person name="Mondo S."/>
            <person name="Nolan M."/>
            <person name="Ohm R."/>
            <person name="Pangilinan J."/>
            <person name="Park H.-J."/>
            <person name="Ramirez L."/>
            <person name="Alfaro M."/>
            <person name="Sun H."/>
            <person name="Tritt A."/>
            <person name="Yoshinaga Y."/>
            <person name="Zwiers L.-H."/>
            <person name="Turgeon B."/>
            <person name="Goodwin S."/>
            <person name="Spatafora J."/>
            <person name="Crous P."/>
            <person name="Grigoriev I."/>
        </authorList>
    </citation>
    <scope>NUCLEOTIDE SEQUENCE</scope>
    <source>
        <strain evidence="1">CBS 116435</strain>
    </source>
</reference>
<comment type="caution">
    <text evidence="1">The sequence shown here is derived from an EMBL/GenBank/DDBJ whole genome shotgun (WGS) entry which is preliminary data.</text>
</comment>
<gene>
    <name evidence="1" type="ORF">K431DRAFT_260325</name>
</gene>
<dbReference type="OrthoDB" id="3937708at2759"/>
<proteinExistence type="predicted"/>
<dbReference type="AlphaFoldDB" id="A0A9P4QIV7"/>
<dbReference type="Proteomes" id="UP000799441">
    <property type="component" value="Unassembled WGS sequence"/>
</dbReference>
<protein>
    <submittedName>
        <fullName evidence="1">Uncharacterized protein</fullName>
    </submittedName>
</protein>